<dbReference type="PANTHER" id="PTHR46832">
    <property type="entry name" value="5'-METHYLTHIOADENOSINE/S-ADENOSYLHOMOCYSTEINE NUCLEOSIDASE"/>
    <property type="match status" value="1"/>
</dbReference>
<dbReference type="InterPro" id="IPR035994">
    <property type="entry name" value="Nucleoside_phosphorylase_sf"/>
</dbReference>
<dbReference type="AlphaFoldDB" id="A0A263BX86"/>
<dbReference type="RefSeq" id="WP_094922920.1">
    <property type="nucleotide sequence ID" value="NZ_NPIA01000002.1"/>
</dbReference>
<dbReference type="PANTHER" id="PTHR46832:SF1">
    <property type="entry name" value="5'-METHYLTHIOADENOSINE_S-ADENOSYLHOMOCYSTEINE NUCLEOSIDASE"/>
    <property type="match status" value="1"/>
</dbReference>
<comment type="catalytic activity">
    <reaction evidence="6">
        <text>S-adenosyl-L-homocysteine + H2O = S-(5-deoxy-D-ribos-5-yl)-L-homocysteine + adenine</text>
        <dbReference type="Rhea" id="RHEA:17805"/>
        <dbReference type="ChEBI" id="CHEBI:15377"/>
        <dbReference type="ChEBI" id="CHEBI:16708"/>
        <dbReference type="ChEBI" id="CHEBI:57856"/>
        <dbReference type="ChEBI" id="CHEBI:58195"/>
        <dbReference type="EC" id="3.2.2.9"/>
    </reaction>
</comment>
<feature type="binding site" evidence="6">
    <location>
        <position position="153"/>
    </location>
    <ligand>
        <name>substrate</name>
    </ligand>
</feature>
<dbReference type="SUPFAM" id="SSF53167">
    <property type="entry name" value="Purine and uridine phosphorylases"/>
    <property type="match status" value="1"/>
</dbReference>
<dbReference type="HAMAP" id="MF_01684">
    <property type="entry name" value="Salvage_MtnN"/>
    <property type="match status" value="1"/>
</dbReference>
<accession>A0A263BX86</accession>
<dbReference type="Pfam" id="PF01048">
    <property type="entry name" value="PNP_UDP_1"/>
    <property type="match status" value="1"/>
</dbReference>
<evidence type="ECO:0000259" key="7">
    <source>
        <dbReference type="Pfam" id="PF01048"/>
    </source>
</evidence>
<dbReference type="FunFam" id="3.40.50.1580:FF:000001">
    <property type="entry name" value="MTA/SAH nucleosidase family protein"/>
    <property type="match status" value="1"/>
</dbReference>
<dbReference type="GO" id="GO:0005829">
    <property type="term" value="C:cytosol"/>
    <property type="evidence" value="ECO:0007669"/>
    <property type="project" value="TreeGrafter"/>
</dbReference>
<evidence type="ECO:0000313" key="8">
    <source>
        <dbReference type="EMBL" id="OZM57796.1"/>
    </source>
</evidence>
<keyword evidence="3 6" id="KW-0378">Hydrolase</keyword>
<dbReference type="UniPathway" id="UPA00904">
    <property type="reaction ID" value="UER00871"/>
</dbReference>
<dbReference type="CDD" id="cd09008">
    <property type="entry name" value="MTAN"/>
    <property type="match status" value="1"/>
</dbReference>
<feature type="active site" description="Proton donor" evidence="6">
    <location>
        <position position="198"/>
    </location>
</feature>
<gene>
    <name evidence="6 8" type="primary">mtnN</name>
    <name evidence="8" type="ORF">CIB95_05375</name>
</gene>
<feature type="active site" description="Proton acceptor" evidence="6">
    <location>
        <position position="12"/>
    </location>
</feature>
<dbReference type="EC" id="3.2.2.9" evidence="6"/>
<organism evidence="8 9">
    <name type="scientific">Lottiidibacillus patelloidae</name>
    <dbReference type="NCBI Taxonomy" id="2670334"/>
    <lineage>
        <taxon>Bacteria</taxon>
        <taxon>Bacillati</taxon>
        <taxon>Bacillota</taxon>
        <taxon>Bacilli</taxon>
        <taxon>Bacillales</taxon>
        <taxon>Bacillaceae</taxon>
        <taxon>Lottiidibacillus</taxon>
    </lineage>
</organism>
<name>A0A263BX86_9BACI</name>
<feature type="binding site" evidence="6">
    <location>
        <position position="78"/>
    </location>
    <ligand>
        <name>substrate</name>
    </ligand>
</feature>
<feature type="binding site" evidence="6">
    <location>
        <begin position="174"/>
        <end position="175"/>
    </location>
    <ligand>
        <name>substrate</name>
    </ligand>
</feature>
<sequence length="232" mass="25087">MKIAIIGAMEEEVELLKQKLNGATVYEKAGCEFTTGEMAGHEIVLLKSGIGKVNAAVGTTLLIDGHQPDVVINTGSAGGFHHSLNVGDIVISTEVRYHDVDATTFGYEYGQVPRMPAFYKPDEKLVATAEKSAELLDGLQVVKGLITSSDSFMDSAERVQFVKDTFPNVYAAEMEAGGIAQVCYQFNVPFVIIRSLSDIAGKDDDSRNTYEQFLEKASVNSANLVINIVNSL</sequence>
<dbReference type="Proteomes" id="UP000217083">
    <property type="component" value="Unassembled WGS sequence"/>
</dbReference>
<evidence type="ECO:0000256" key="5">
    <source>
        <dbReference type="ARBA" id="ARBA00050313"/>
    </source>
</evidence>
<dbReference type="GO" id="GO:0009164">
    <property type="term" value="P:nucleoside catabolic process"/>
    <property type="evidence" value="ECO:0007669"/>
    <property type="project" value="InterPro"/>
</dbReference>
<dbReference type="GO" id="GO:0008930">
    <property type="term" value="F:methylthioadenosine nucleosidase activity"/>
    <property type="evidence" value="ECO:0007669"/>
    <property type="project" value="UniProtKB-UniRule"/>
</dbReference>
<dbReference type="InterPro" id="IPR010049">
    <property type="entry name" value="MTA_SAH_Nsdase"/>
</dbReference>
<reference evidence="8 9" key="2">
    <citation type="submission" date="2017-09" db="EMBL/GenBank/DDBJ databases">
        <title>Bacillus patelloidae sp. nov., isolated from the intestinal tract of a marine limpet.</title>
        <authorList>
            <person name="Liu R."/>
            <person name="Dong C."/>
            <person name="Shao Z."/>
        </authorList>
    </citation>
    <scope>NUCLEOTIDE SEQUENCE [LARGE SCALE GENOMIC DNA]</scope>
    <source>
        <strain evidence="8 9">SA5d-4</strain>
    </source>
</reference>
<comment type="similarity">
    <text evidence="6">Belongs to the PNP/UDP phosphorylase family. MtnN subfamily.</text>
</comment>
<evidence type="ECO:0000256" key="2">
    <source>
        <dbReference type="ARBA" id="ARBA00022605"/>
    </source>
</evidence>
<keyword evidence="9" id="KW-1185">Reference proteome</keyword>
<evidence type="ECO:0000256" key="4">
    <source>
        <dbReference type="ARBA" id="ARBA00023167"/>
    </source>
</evidence>
<dbReference type="EMBL" id="NPIA01000002">
    <property type="protein sequence ID" value="OZM57796.1"/>
    <property type="molecule type" value="Genomic_DNA"/>
</dbReference>
<dbReference type="NCBIfam" id="NF004079">
    <property type="entry name" value="PRK05584.1"/>
    <property type="match status" value="1"/>
</dbReference>
<evidence type="ECO:0000256" key="3">
    <source>
        <dbReference type="ARBA" id="ARBA00022801"/>
    </source>
</evidence>
<feature type="domain" description="Nucleoside phosphorylase" evidence="7">
    <location>
        <begin position="2"/>
        <end position="229"/>
    </location>
</feature>
<keyword evidence="2 6" id="KW-0028">Amino-acid biosynthesis</keyword>
<evidence type="ECO:0000256" key="6">
    <source>
        <dbReference type="HAMAP-Rule" id="MF_01684"/>
    </source>
</evidence>
<dbReference type="NCBIfam" id="TIGR01704">
    <property type="entry name" value="MTA_SAH-Nsdase"/>
    <property type="match status" value="1"/>
</dbReference>
<proteinExistence type="inferred from homology"/>
<comment type="catalytic activity">
    <reaction evidence="6">
        <text>S-methyl-5'-thioadenosine + H2O = 5-(methylsulfanyl)-D-ribose + adenine</text>
        <dbReference type="Rhea" id="RHEA:13617"/>
        <dbReference type="ChEBI" id="CHEBI:15377"/>
        <dbReference type="ChEBI" id="CHEBI:16708"/>
        <dbReference type="ChEBI" id="CHEBI:17509"/>
        <dbReference type="ChEBI" id="CHEBI:78440"/>
        <dbReference type="EC" id="3.2.2.9"/>
    </reaction>
</comment>
<comment type="pathway">
    <text evidence="1 6">Amino-acid biosynthesis; L-methionine biosynthesis via salvage pathway; S-methyl-5-thio-alpha-D-ribose 1-phosphate from S-methyl-5'-thioadenosine (hydrolase route): step 1/2.</text>
</comment>
<dbReference type="GO" id="GO:0019284">
    <property type="term" value="P:L-methionine salvage from S-adenosylmethionine"/>
    <property type="evidence" value="ECO:0007669"/>
    <property type="project" value="TreeGrafter"/>
</dbReference>
<dbReference type="Gene3D" id="3.40.50.1580">
    <property type="entry name" value="Nucleoside phosphorylase domain"/>
    <property type="match status" value="1"/>
</dbReference>
<protein>
    <recommendedName>
        <fullName evidence="6">5'-methylthioadenosine/S-adenosylhomocysteine nucleosidase</fullName>
        <shortName evidence="6">MTA/SAH nucleosidase</shortName>
        <shortName evidence="6">MTAN</shortName>
        <ecNumber evidence="6">3.2.2.9</ecNumber>
    </recommendedName>
    <alternativeName>
        <fullName evidence="6">5'-deoxyadenosine nucleosidase</fullName>
        <shortName evidence="6">DOA nucleosidase</shortName>
        <shortName evidence="6">dAdo nucleosidase</shortName>
    </alternativeName>
    <alternativeName>
        <fullName evidence="6">5'-methylthioadenosine nucleosidase</fullName>
        <shortName evidence="6">MTA nucleosidase</shortName>
    </alternativeName>
    <alternativeName>
        <fullName evidence="6">S-adenosylhomocysteine nucleosidase</fullName>
        <shortName evidence="6">AdoHcy nucleosidase</shortName>
        <shortName evidence="6">SAH nucleosidase</shortName>
        <shortName evidence="6">SRH nucleosidase</shortName>
    </alternativeName>
</protein>
<dbReference type="GO" id="GO:0008782">
    <property type="term" value="F:adenosylhomocysteine nucleosidase activity"/>
    <property type="evidence" value="ECO:0007669"/>
    <property type="project" value="UniProtKB-UniRule"/>
</dbReference>
<comment type="function">
    <text evidence="6">Catalyzes the irreversible cleavage of the glycosidic bond in both 5'-methylthioadenosine (MTA) and S-adenosylhomocysteine (SAH/AdoHcy) to adenine and the corresponding thioribose, 5'-methylthioribose and S-ribosylhomocysteine, respectively. Also cleaves 5'-deoxyadenosine, a toxic by-product of radical S-adenosylmethionine (SAM) enzymes, into 5-deoxyribose and adenine.</text>
</comment>
<keyword evidence="4 6" id="KW-0486">Methionine biosynthesis</keyword>
<comment type="catalytic activity">
    <reaction evidence="5">
        <text>5'-deoxyadenosine + H2O = 5-deoxy-D-ribose + adenine</text>
        <dbReference type="Rhea" id="RHEA:29859"/>
        <dbReference type="ChEBI" id="CHEBI:15377"/>
        <dbReference type="ChEBI" id="CHEBI:16708"/>
        <dbReference type="ChEBI" id="CHEBI:17319"/>
        <dbReference type="ChEBI" id="CHEBI:149540"/>
        <dbReference type="EC" id="3.2.2.9"/>
    </reaction>
    <physiologicalReaction direction="left-to-right" evidence="5">
        <dbReference type="Rhea" id="RHEA:29860"/>
    </physiologicalReaction>
</comment>
<dbReference type="InterPro" id="IPR000845">
    <property type="entry name" value="Nucleoside_phosphorylase_d"/>
</dbReference>
<comment type="caution">
    <text evidence="8">The sequence shown here is derived from an EMBL/GenBank/DDBJ whole genome shotgun (WGS) entry which is preliminary data.</text>
</comment>
<evidence type="ECO:0000313" key="9">
    <source>
        <dbReference type="Proteomes" id="UP000217083"/>
    </source>
</evidence>
<reference evidence="9" key="1">
    <citation type="submission" date="2017-08" db="EMBL/GenBank/DDBJ databases">
        <authorList>
            <person name="Huang Z."/>
        </authorList>
    </citation>
    <scope>NUCLEOTIDE SEQUENCE [LARGE SCALE GENOMIC DNA]</scope>
    <source>
        <strain evidence="9">SA5d-4</strain>
    </source>
</reference>
<evidence type="ECO:0000256" key="1">
    <source>
        <dbReference type="ARBA" id="ARBA00004945"/>
    </source>
</evidence>
<dbReference type="GO" id="GO:0019509">
    <property type="term" value="P:L-methionine salvage from methylthioadenosine"/>
    <property type="evidence" value="ECO:0007669"/>
    <property type="project" value="UniProtKB-UniRule"/>
</dbReference>